<evidence type="ECO:0000256" key="5">
    <source>
        <dbReference type="ARBA" id="ARBA00022692"/>
    </source>
</evidence>
<evidence type="ECO:0000256" key="7">
    <source>
        <dbReference type="ARBA" id="ARBA00023136"/>
    </source>
</evidence>
<evidence type="ECO:0000256" key="4">
    <source>
        <dbReference type="ARBA" id="ARBA00022452"/>
    </source>
</evidence>
<keyword evidence="16" id="KW-1185">Reference proteome</keyword>
<dbReference type="PANTHER" id="PTHR32552">
    <property type="entry name" value="FERRICHROME IRON RECEPTOR-RELATED"/>
    <property type="match status" value="1"/>
</dbReference>
<evidence type="ECO:0000256" key="9">
    <source>
        <dbReference type="ARBA" id="ARBA00023237"/>
    </source>
</evidence>
<keyword evidence="5 10" id="KW-0812">Transmembrane</keyword>
<evidence type="ECO:0000256" key="10">
    <source>
        <dbReference type="PROSITE-ProRule" id="PRU01360"/>
    </source>
</evidence>
<keyword evidence="8 15" id="KW-0675">Receptor</keyword>
<dbReference type="InterPro" id="IPR036942">
    <property type="entry name" value="Beta-barrel_TonB_sf"/>
</dbReference>
<dbReference type="InterPro" id="IPR010105">
    <property type="entry name" value="TonB_sidphr_rcpt"/>
</dbReference>
<keyword evidence="9 10" id="KW-0998">Cell outer membrane</keyword>
<dbReference type="InterPro" id="IPR000531">
    <property type="entry name" value="Beta-barrel_TonB"/>
</dbReference>
<feature type="chain" id="PRO_5020684899" evidence="12">
    <location>
        <begin position="28"/>
        <end position="752"/>
    </location>
</feature>
<feature type="domain" description="TonB-dependent receptor plug" evidence="14">
    <location>
        <begin position="83"/>
        <end position="181"/>
    </location>
</feature>
<dbReference type="InterPro" id="IPR039426">
    <property type="entry name" value="TonB-dep_rcpt-like"/>
</dbReference>
<dbReference type="AlphaFoldDB" id="A0A4R6NC63"/>
<comment type="caution">
    <text evidence="15">The sequence shown here is derived from an EMBL/GenBank/DDBJ whole genome shotgun (WGS) entry which is preliminary data.</text>
</comment>
<dbReference type="CDD" id="cd01347">
    <property type="entry name" value="ligand_gated_channel"/>
    <property type="match status" value="1"/>
</dbReference>
<name>A0A4R6NC63_9BURK</name>
<keyword evidence="4 10" id="KW-1134">Transmembrane beta strand</keyword>
<dbReference type="InterPro" id="IPR012910">
    <property type="entry name" value="Plug_dom"/>
</dbReference>
<feature type="domain" description="TonB-dependent receptor-like beta-barrel" evidence="13">
    <location>
        <begin position="261"/>
        <end position="722"/>
    </location>
</feature>
<evidence type="ECO:0000313" key="15">
    <source>
        <dbReference type="EMBL" id="TDP13251.1"/>
    </source>
</evidence>
<evidence type="ECO:0000256" key="3">
    <source>
        <dbReference type="ARBA" id="ARBA00022448"/>
    </source>
</evidence>
<dbReference type="GO" id="GO:0009279">
    <property type="term" value="C:cell outer membrane"/>
    <property type="evidence" value="ECO:0007669"/>
    <property type="project" value="UniProtKB-SubCell"/>
</dbReference>
<dbReference type="GO" id="GO:0015344">
    <property type="term" value="F:siderophore uptake transmembrane transporter activity"/>
    <property type="evidence" value="ECO:0007669"/>
    <property type="project" value="TreeGrafter"/>
</dbReference>
<dbReference type="Pfam" id="PF00593">
    <property type="entry name" value="TonB_dep_Rec_b-barrel"/>
    <property type="match status" value="1"/>
</dbReference>
<dbReference type="Gene3D" id="2.40.170.20">
    <property type="entry name" value="TonB-dependent receptor, beta-barrel domain"/>
    <property type="match status" value="1"/>
</dbReference>
<comment type="similarity">
    <text evidence="2 10 11">Belongs to the TonB-dependent receptor family.</text>
</comment>
<dbReference type="OrthoDB" id="9790771at2"/>
<dbReference type="GO" id="GO:0015891">
    <property type="term" value="P:siderophore transport"/>
    <property type="evidence" value="ECO:0007669"/>
    <property type="project" value="InterPro"/>
</dbReference>
<protein>
    <submittedName>
        <fullName evidence="15">Catecholate siderophore receptor</fullName>
    </submittedName>
</protein>
<accession>A0A4R6NC63</accession>
<dbReference type="PROSITE" id="PS52016">
    <property type="entry name" value="TONB_DEPENDENT_REC_3"/>
    <property type="match status" value="1"/>
</dbReference>
<evidence type="ECO:0000313" key="16">
    <source>
        <dbReference type="Proteomes" id="UP000295357"/>
    </source>
</evidence>
<reference evidence="15 16" key="1">
    <citation type="submission" date="2019-03" db="EMBL/GenBank/DDBJ databases">
        <title>Genomic Encyclopedia of Type Strains, Phase IV (KMG-IV): sequencing the most valuable type-strain genomes for metagenomic binning, comparative biology and taxonomic classification.</title>
        <authorList>
            <person name="Goeker M."/>
        </authorList>
    </citation>
    <scope>NUCLEOTIDE SEQUENCE [LARGE SCALE GENOMIC DNA]</scope>
    <source>
        <strain evidence="15 16">DSM 25082</strain>
    </source>
</reference>
<keyword evidence="3 10" id="KW-0813">Transport</keyword>
<sequence length="752" mass="82142">MSRRKHLKTSGSLSRPAAALLPLGALAAGFGLASAALAQTAPAEPAKTENALPVVRAKASTERAGKEDYQATETRIGKGKQELRDIPQSVTVVTERLIDDRNLDTLKDALKNTAGISFLAAEGGEEDIRLRGFSLQATGDIFLDGMRDPAFYERDTFNYERMEVLRGSASMLFGRGSTGGAVNQVSKEPVLINKGEVASTIGSGDYFRLTADLNLKTGEDAALRVNAMVTDANNYGNKINKQGVAAAYRMGVGTADEFLASFYFLDNDNGINYGLPWVRKSPTDSTPVMLPIDARNYYGAASDYNASTVTLATLGHVHRFSSDRELRTTLRVGNYERDQRASAIRFATPVFASTLTPDTRLNRSGGGVHAKIMDMETAYLQSDYSGKHRFFDLNHSIQAGLDLAQEKFNNYGIAPNSPTMLKPSTTIGTPNDGASVDESRRITRLVSDFDAKALGLYAQDLIQLSSQWKLLAGLRWDRFDGRYSQPELRSAAGAVTQVAAVRSRVDSLWSKRAGVIYQPSATQSYHFSYGTSFNTSGDTYRFDALGSNTPPEGSRNIELGAKLDLFEGRLSTRLALFHSEKYNERNRDELTVNATNYVLSGARRAAGFELDLAGRITPQWEVFGSYAYIPDAKVTKGSAVNGVSLQGEAVGSRPGLTPRHSGTIWTTYKLNEHWRVGGGLNARSSDTPQLSTTIIAPKFITADLMAEYVQGNLSLKFNATNITDKLYADVLYRGHYVPGKPRNYQLTLAHKF</sequence>
<dbReference type="GO" id="GO:0038023">
    <property type="term" value="F:signaling receptor activity"/>
    <property type="evidence" value="ECO:0007669"/>
    <property type="project" value="InterPro"/>
</dbReference>
<evidence type="ECO:0000256" key="2">
    <source>
        <dbReference type="ARBA" id="ARBA00009810"/>
    </source>
</evidence>
<dbReference type="RefSeq" id="WP_133602148.1">
    <property type="nucleotide sequence ID" value="NZ_JAUFPJ010000001.1"/>
</dbReference>
<dbReference type="InterPro" id="IPR037066">
    <property type="entry name" value="Plug_dom_sf"/>
</dbReference>
<evidence type="ECO:0000256" key="6">
    <source>
        <dbReference type="ARBA" id="ARBA00023077"/>
    </source>
</evidence>
<keyword evidence="12" id="KW-0732">Signal</keyword>
<gene>
    <name evidence="15" type="ORF">DFR39_101726</name>
</gene>
<evidence type="ECO:0000256" key="8">
    <source>
        <dbReference type="ARBA" id="ARBA00023170"/>
    </source>
</evidence>
<feature type="signal peptide" evidence="12">
    <location>
        <begin position="1"/>
        <end position="27"/>
    </location>
</feature>
<evidence type="ECO:0000256" key="1">
    <source>
        <dbReference type="ARBA" id="ARBA00004571"/>
    </source>
</evidence>
<proteinExistence type="inferred from homology"/>
<dbReference type="Gene3D" id="2.170.130.10">
    <property type="entry name" value="TonB-dependent receptor, plug domain"/>
    <property type="match status" value="1"/>
</dbReference>
<dbReference type="Proteomes" id="UP000295357">
    <property type="component" value="Unassembled WGS sequence"/>
</dbReference>
<evidence type="ECO:0000256" key="11">
    <source>
        <dbReference type="RuleBase" id="RU003357"/>
    </source>
</evidence>
<organism evidence="15 16">
    <name type="scientific">Roseateles asaccharophilus</name>
    <dbReference type="NCBI Taxonomy" id="582607"/>
    <lineage>
        <taxon>Bacteria</taxon>
        <taxon>Pseudomonadati</taxon>
        <taxon>Pseudomonadota</taxon>
        <taxon>Betaproteobacteria</taxon>
        <taxon>Burkholderiales</taxon>
        <taxon>Sphaerotilaceae</taxon>
        <taxon>Roseateles</taxon>
    </lineage>
</organism>
<keyword evidence="7 10" id="KW-0472">Membrane</keyword>
<dbReference type="NCBIfam" id="TIGR01783">
    <property type="entry name" value="TonB-siderophor"/>
    <property type="match status" value="1"/>
</dbReference>
<evidence type="ECO:0000259" key="13">
    <source>
        <dbReference type="Pfam" id="PF00593"/>
    </source>
</evidence>
<dbReference type="Pfam" id="PF07715">
    <property type="entry name" value="Plug"/>
    <property type="match status" value="1"/>
</dbReference>
<dbReference type="EMBL" id="SNXE01000001">
    <property type="protein sequence ID" value="TDP13251.1"/>
    <property type="molecule type" value="Genomic_DNA"/>
</dbReference>
<comment type="subcellular location">
    <subcellularLocation>
        <location evidence="1 10">Cell outer membrane</location>
        <topology evidence="1 10">Multi-pass membrane protein</topology>
    </subcellularLocation>
</comment>
<evidence type="ECO:0000256" key="12">
    <source>
        <dbReference type="SAM" id="SignalP"/>
    </source>
</evidence>
<evidence type="ECO:0000259" key="14">
    <source>
        <dbReference type="Pfam" id="PF07715"/>
    </source>
</evidence>
<dbReference type="SUPFAM" id="SSF56935">
    <property type="entry name" value="Porins"/>
    <property type="match status" value="1"/>
</dbReference>
<dbReference type="PANTHER" id="PTHR32552:SF83">
    <property type="entry name" value="BLR3904 PROTEIN"/>
    <property type="match status" value="1"/>
</dbReference>
<keyword evidence="6 11" id="KW-0798">TonB box</keyword>